<dbReference type="GO" id="GO:0043093">
    <property type="term" value="P:FtsZ-dependent cytokinesis"/>
    <property type="evidence" value="ECO:0007669"/>
    <property type="project" value="UniProtKB-UniRule"/>
</dbReference>
<reference evidence="6" key="1">
    <citation type="submission" date="2020-08" db="EMBL/GenBank/DDBJ databases">
        <title>Genome public.</title>
        <authorList>
            <person name="Liu C."/>
            <person name="Sun Q."/>
        </authorList>
    </citation>
    <scope>NUCLEOTIDE SEQUENCE</scope>
    <source>
        <strain evidence="6">NSJ-32</strain>
    </source>
</reference>
<evidence type="ECO:0000313" key="7">
    <source>
        <dbReference type="Proteomes" id="UP000657006"/>
    </source>
</evidence>
<dbReference type="InterPro" id="IPR023052">
    <property type="entry name" value="Cell_div_SepF"/>
</dbReference>
<proteinExistence type="inferred from homology"/>
<dbReference type="GO" id="GO:0000917">
    <property type="term" value="P:division septum assembly"/>
    <property type="evidence" value="ECO:0007669"/>
    <property type="project" value="UniProtKB-KW"/>
</dbReference>
<keyword evidence="2 5" id="KW-0717">Septation</keyword>
<keyword evidence="3 5" id="KW-0131">Cell cycle</keyword>
<gene>
    <name evidence="5" type="primary">sepF</name>
    <name evidence="6" type="ORF">H8730_05360</name>
</gene>
<dbReference type="InterPro" id="IPR007561">
    <property type="entry name" value="Cell_div_SepF/SepF-rel"/>
</dbReference>
<dbReference type="InterPro" id="IPR038594">
    <property type="entry name" value="SepF-like_sf"/>
</dbReference>
<evidence type="ECO:0000313" key="6">
    <source>
        <dbReference type="EMBL" id="MBC8542966.1"/>
    </source>
</evidence>
<protein>
    <recommendedName>
        <fullName evidence="5">Cell division protein SepF</fullName>
    </recommendedName>
</protein>
<evidence type="ECO:0000256" key="4">
    <source>
        <dbReference type="ARBA" id="ARBA00044936"/>
    </source>
</evidence>
<dbReference type="Pfam" id="PF04472">
    <property type="entry name" value="SepF"/>
    <property type="match status" value="1"/>
</dbReference>
<comment type="function">
    <text evidence="4 5">Cell division protein that is part of the divisome complex and is recruited early to the Z-ring. Probably stimulates Z-ring formation, perhaps through the cross-linking of FtsZ protofilaments. Its function overlaps with FtsA.</text>
</comment>
<dbReference type="RefSeq" id="WP_177713988.1">
    <property type="nucleotide sequence ID" value="NZ_JACRSQ010000005.1"/>
</dbReference>
<dbReference type="PANTHER" id="PTHR35798">
    <property type="entry name" value="CELL DIVISION PROTEIN SEPF"/>
    <property type="match status" value="1"/>
</dbReference>
<evidence type="ECO:0000256" key="2">
    <source>
        <dbReference type="ARBA" id="ARBA00023210"/>
    </source>
</evidence>
<evidence type="ECO:0000256" key="3">
    <source>
        <dbReference type="ARBA" id="ARBA00023306"/>
    </source>
</evidence>
<keyword evidence="5" id="KW-0963">Cytoplasm</keyword>
<name>A0A926DS03_9FIRM</name>
<dbReference type="EMBL" id="JACRSQ010000005">
    <property type="protein sequence ID" value="MBC8542966.1"/>
    <property type="molecule type" value="Genomic_DNA"/>
</dbReference>
<dbReference type="HAMAP" id="MF_01197">
    <property type="entry name" value="SepF"/>
    <property type="match status" value="1"/>
</dbReference>
<dbReference type="Gene3D" id="3.30.110.150">
    <property type="entry name" value="SepF-like protein"/>
    <property type="match status" value="1"/>
</dbReference>
<organism evidence="6 7">
    <name type="scientific">Bianquea renquensis</name>
    <dbReference type="NCBI Taxonomy" id="2763661"/>
    <lineage>
        <taxon>Bacteria</taxon>
        <taxon>Bacillati</taxon>
        <taxon>Bacillota</taxon>
        <taxon>Clostridia</taxon>
        <taxon>Eubacteriales</taxon>
        <taxon>Bianqueaceae</taxon>
        <taxon>Bianquea</taxon>
    </lineage>
</organism>
<dbReference type="AlphaFoldDB" id="A0A926DS03"/>
<comment type="caution">
    <text evidence="6">The sequence shown here is derived from an EMBL/GenBank/DDBJ whole genome shotgun (WGS) entry which is preliminary data.</text>
</comment>
<dbReference type="GO" id="GO:0005737">
    <property type="term" value="C:cytoplasm"/>
    <property type="evidence" value="ECO:0007669"/>
    <property type="project" value="UniProtKB-SubCell"/>
</dbReference>
<comment type="subunit">
    <text evidence="5">Homodimer. Interacts with FtsZ.</text>
</comment>
<sequence>MSKFVDKIAGALGFSSEYDEYDEYEDEDYVEEEVPKKTVNYETNRTRYEEDRKEYDNIRPYRQKNSKVVNLHANVQMEVVVTSPETFDEAKEISQHIKDNKPVVINLEFVEQPIAQRITDFLCGCCYALNGNIQRIADKIFMIAPDNVDFAGDIDFRETLESEGGLVFPWNGED</sequence>
<keyword evidence="1 5" id="KW-0132">Cell division</keyword>
<dbReference type="Proteomes" id="UP000657006">
    <property type="component" value="Unassembled WGS sequence"/>
</dbReference>
<accession>A0A926DS03</accession>
<keyword evidence="7" id="KW-1185">Reference proteome</keyword>
<comment type="subcellular location">
    <subcellularLocation>
        <location evidence="5">Cytoplasm</location>
    </subcellularLocation>
    <text evidence="5">Localizes to the division site, in a FtsZ-dependent manner.</text>
</comment>
<evidence type="ECO:0000256" key="1">
    <source>
        <dbReference type="ARBA" id="ARBA00022618"/>
    </source>
</evidence>
<evidence type="ECO:0000256" key="5">
    <source>
        <dbReference type="HAMAP-Rule" id="MF_01197"/>
    </source>
</evidence>
<dbReference type="PANTHER" id="PTHR35798:SF1">
    <property type="entry name" value="CELL DIVISION PROTEIN SEPF"/>
    <property type="match status" value="1"/>
</dbReference>
<comment type="similarity">
    <text evidence="5">Belongs to the SepF family.</text>
</comment>